<dbReference type="InterPro" id="IPR050328">
    <property type="entry name" value="Dev_Immune_Receptor"/>
</dbReference>
<organism evidence="5 6">
    <name type="scientific">Bursaphelenchus xylophilus</name>
    <name type="common">Pinewood nematode worm</name>
    <name type="synonym">Aphelenchoides xylophilus</name>
    <dbReference type="NCBI Taxonomy" id="6326"/>
    <lineage>
        <taxon>Eukaryota</taxon>
        <taxon>Metazoa</taxon>
        <taxon>Ecdysozoa</taxon>
        <taxon>Nematoda</taxon>
        <taxon>Chromadorea</taxon>
        <taxon>Rhabditida</taxon>
        <taxon>Tylenchina</taxon>
        <taxon>Tylenchomorpha</taxon>
        <taxon>Aphelenchoidea</taxon>
        <taxon>Aphelenchoididae</taxon>
        <taxon>Bursaphelenchus</taxon>
    </lineage>
</organism>
<evidence type="ECO:0000256" key="2">
    <source>
        <dbReference type="ARBA" id="ARBA00022729"/>
    </source>
</evidence>
<evidence type="ECO:0000256" key="1">
    <source>
        <dbReference type="ARBA" id="ARBA00022614"/>
    </source>
</evidence>
<accession>A0A1I7RXB6</accession>
<keyword evidence="3" id="KW-0677">Repeat</keyword>
<evidence type="ECO:0000256" key="3">
    <source>
        <dbReference type="ARBA" id="ARBA00022737"/>
    </source>
</evidence>
<dbReference type="PROSITE" id="PS51450">
    <property type="entry name" value="LRR"/>
    <property type="match status" value="2"/>
</dbReference>
<dbReference type="Pfam" id="PF13855">
    <property type="entry name" value="LRR_8"/>
    <property type="match status" value="1"/>
</dbReference>
<evidence type="ECO:0000313" key="5">
    <source>
        <dbReference type="Proteomes" id="UP000095284"/>
    </source>
</evidence>
<dbReference type="PANTHER" id="PTHR24373">
    <property type="entry name" value="SLIT RELATED LEUCINE-RICH REPEAT NEURONAL PROTEIN"/>
    <property type="match status" value="1"/>
</dbReference>
<dbReference type="InterPro" id="IPR003591">
    <property type="entry name" value="Leu-rich_rpt_typical-subtyp"/>
</dbReference>
<sequence>MLTKLAVLILLCYLSNGEKVKSSSSSSESDESSKEVPVQKFIWPEACTFDGIAKVASCKPTKDQGVGTTLYALGFSNYPVTKASFMCFRPLDDIEIDPPASIEWMDTFNCGITSIKIGVEGKTYPSLTYLSLRYNLLSVVPYLGRLPNLKRLILRENQIRNVWMNSFTNNEKLEVLDLAHNEIKRIQDGAFERKVDQIILEGNDDLICSPTYVNFLRYVVKYRVQIVFSKWNKMCEK</sequence>
<dbReference type="AlphaFoldDB" id="A0A1I7RXB6"/>
<keyword evidence="1" id="KW-0433">Leucine-rich repeat</keyword>
<dbReference type="WBParaSite" id="BXY_0538100.1">
    <property type="protein sequence ID" value="BXY_0538100.1"/>
    <property type="gene ID" value="BXY_0538100"/>
</dbReference>
<protein>
    <submittedName>
        <fullName evidence="6">Leucine-rich repeat protein</fullName>
    </submittedName>
</protein>
<dbReference type="PANTHER" id="PTHR24373:SF275">
    <property type="entry name" value="TIR DOMAIN-CONTAINING PROTEIN"/>
    <property type="match status" value="1"/>
</dbReference>
<name>A0A1I7RXB6_BURXY</name>
<dbReference type="InterPro" id="IPR001611">
    <property type="entry name" value="Leu-rich_rpt"/>
</dbReference>
<dbReference type="SMART" id="SM00369">
    <property type="entry name" value="LRR_TYP"/>
    <property type="match status" value="2"/>
</dbReference>
<evidence type="ECO:0000313" key="6">
    <source>
        <dbReference type="WBParaSite" id="BXY_0538100.1"/>
    </source>
</evidence>
<reference evidence="6" key="1">
    <citation type="submission" date="2016-11" db="UniProtKB">
        <authorList>
            <consortium name="WormBaseParasite"/>
        </authorList>
    </citation>
    <scope>IDENTIFICATION</scope>
</reference>
<dbReference type="SUPFAM" id="SSF52058">
    <property type="entry name" value="L domain-like"/>
    <property type="match status" value="1"/>
</dbReference>
<proteinExistence type="predicted"/>
<dbReference type="Proteomes" id="UP000095284">
    <property type="component" value="Unplaced"/>
</dbReference>
<evidence type="ECO:0000256" key="4">
    <source>
        <dbReference type="SAM" id="SignalP"/>
    </source>
</evidence>
<keyword evidence="2 4" id="KW-0732">Signal</keyword>
<feature type="signal peptide" evidence="4">
    <location>
        <begin position="1"/>
        <end position="17"/>
    </location>
</feature>
<dbReference type="Gene3D" id="3.80.10.10">
    <property type="entry name" value="Ribonuclease Inhibitor"/>
    <property type="match status" value="1"/>
</dbReference>
<feature type="chain" id="PRO_5009305055" evidence="4">
    <location>
        <begin position="18"/>
        <end position="237"/>
    </location>
</feature>
<dbReference type="InterPro" id="IPR032675">
    <property type="entry name" value="LRR_dom_sf"/>
</dbReference>